<dbReference type="Proteomes" id="UP001219568">
    <property type="component" value="Unassembled WGS sequence"/>
</dbReference>
<accession>A0AAD6IA94</accession>
<name>A0AAD6IA94_PENCN</name>
<dbReference type="AlphaFoldDB" id="A0AAD6IA94"/>
<dbReference type="EMBL" id="JAQJZL010000008">
    <property type="protein sequence ID" value="KAJ6038827.1"/>
    <property type="molecule type" value="Genomic_DNA"/>
</dbReference>
<reference evidence="2" key="1">
    <citation type="journal article" date="2023" name="IMA Fungus">
        <title>Comparative genomic study of the Penicillium genus elucidates a diverse pangenome and 15 lateral gene transfer events.</title>
        <authorList>
            <person name="Petersen C."/>
            <person name="Sorensen T."/>
            <person name="Nielsen M.R."/>
            <person name="Sondergaard T.E."/>
            <person name="Sorensen J.L."/>
            <person name="Fitzpatrick D.A."/>
            <person name="Frisvad J.C."/>
            <person name="Nielsen K.L."/>
        </authorList>
    </citation>
    <scope>NUCLEOTIDE SEQUENCE</scope>
    <source>
        <strain evidence="2">IBT 15450</strain>
    </source>
</reference>
<evidence type="ECO:0000256" key="1">
    <source>
        <dbReference type="SAM" id="MobiDB-lite"/>
    </source>
</evidence>
<protein>
    <submittedName>
        <fullName evidence="2">Uncharacterized protein</fullName>
    </submittedName>
</protein>
<gene>
    <name evidence="2" type="ORF">N7460_007544</name>
</gene>
<keyword evidence="3" id="KW-1185">Reference proteome</keyword>
<evidence type="ECO:0000313" key="2">
    <source>
        <dbReference type="EMBL" id="KAJ6038827.1"/>
    </source>
</evidence>
<feature type="compositionally biased region" description="Basic and acidic residues" evidence="1">
    <location>
        <begin position="41"/>
        <end position="50"/>
    </location>
</feature>
<sequence length="64" mass="7419">MIIVWRYEESTKQYYVLGVGSKMITGRSKSRIKRSGLNSSRQDEIREAPRKWTQPPKAGDMSET</sequence>
<organism evidence="2 3">
    <name type="scientific">Penicillium canescens</name>
    <dbReference type="NCBI Taxonomy" id="5083"/>
    <lineage>
        <taxon>Eukaryota</taxon>
        <taxon>Fungi</taxon>
        <taxon>Dikarya</taxon>
        <taxon>Ascomycota</taxon>
        <taxon>Pezizomycotina</taxon>
        <taxon>Eurotiomycetes</taxon>
        <taxon>Eurotiomycetidae</taxon>
        <taxon>Eurotiales</taxon>
        <taxon>Aspergillaceae</taxon>
        <taxon>Penicillium</taxon>
    </lineage>
</organism>
<reference evidence="2" key="2">
    <citation type="submission" date="2023-01" db="EMBL/GenBank/DDBJ databases">
        <authorList>
            <person name="Petersen C."/>
        </authorList>
    </citation>
    <scope>NUCLEOTIDE SEQUENCE</scope>
    <source>
        <strain evidence="2">IBT 15450</strain>
    </source>
</reference>
<comment type="caution">
    <text evidence="2">The sequence shown here is derived from an EMBL/GenBank/DDBJ whole genome shotgun (WGS) entry which is preliminary data.</text>
</comment>
<evidence type="ECO:0000313" key="3">
    <source>
        <dbReference type="Proteomes" id="UP001219568"/>
    </source>
</evidence>
<feature type="region of interest" description="Disordered" evidence="1">
    <location>
        <begin position="27"/>
        <end position="64"/>
    </location>
</feature>
<proteinExistence type="predicted"/>